<name>A0A0C3HJH9_OIDMZ</name>
<dbReference type="PANTHER" id="PTHR33048">
    <property type="entry name" value="PTH11-LIKE INTEGRAL MEMBRANE PROTEIN (AFU_ORTHOLOGUE AFUA_5G11245)"/>
    <property type="match status" value="1"/>
</dbReference>
<evidence type="ECO:0000259" key="7">
    <source>
        <dbReference type="Pfam" id="PF20684"/>
    </source>
</evidence>
<evidence type="ECO:0000256" key="2">
    <source>
        <dbReference type="ARBA" id="ARBA00022692"/>
    </source>
</evidence>
<comment type="subcellular location">
    <subcellularLocation>
        <location evidence="1">Membrane</location>
        <topology evidence="1">Multi-pass membrane protein</topology>
    </subcellularLocation>
</comment>
<feature type="transmembrane region" description="Helical" evidence="6">
    <location>
        <begin position="165"/>
        <end position="189"/>
    </location>
</feature>
<feature type="transmembrane region" description="Helical" evidence="6">
    <location>
        <begin position="121"/>
        <end position="142"/>
    </location>
</feature>
<dbReference type="GO" id="GO:0016020">
    <property type="term" value="C:membrane"/>
    <property type="evidence" value="ECO:0007669"/>
    <property type="project" value="UniProtKB-SubCell"/>
</dbReference>
<evidence type="ECO:0000256" key="4">
    <source>
        <dbReference type="ARBA" id="ARBA00023136"/>
    </source>
</evidence>
<dbReference type="EMBL" id="KN832874">
    <property type="protein sequence ID" value="KIN03215.1"/>
    <property type="molecule type" value="Genomic_DNA"/>
</dbReference>
<evidence type="ECO:0000313" key="8">
    <source>
        <dbReference type="EMBL" id="KIN03215.1"/>
    </source>
</evidence>
<dbReference type="Proteomes" id="UP000054321">
    <property type="component" value="Unassembled WGS sequence"/>
</dbReference>
<organism evidence="8 9">
    <name type="scientific">Oidiodendron maius (strain Zn)</name>
    <dbReference type="NCBI Taxonomy" id="913774"/>
    <lineage>
        <taxon>Eukaryota</taxon>
        <taxon>Fungi</taxon>
        <taxon>Dikarya</taxon>
        <taxon>Ascomycota</taxon>
        <taxon>Pezizomycotina</taxon>
        <taxon>Leotiomycetes</taxon>
        <taxon>Leotiomycetes incertae sedis</taxon>
        <taxon>Myxotrichaceae</taxon>
        <taxon>Oidiodendron</taxon>
    </lineage>
</organism>
<proteinExistence type="inferred from homology"/>
<keyword evidence="3 6" id="KW-1133">Transmembrane helix</keyword>
<feature type="transmembrane region" description="Helical" evidence="6">
    <location>
        <begin position="201"/>
        <end position="220"/>
    </location>
</feature>
<feature type="domain" description="Rhodopsin" evidence="7">
    <location>
        <begin position="27"/>
        <end position="261"/>
    </location>
</feature>
<evidence type="ECO:0000256" key="5">
    <source>
        <dbReference type="ARBA" id="ARBA00038359"/>
    </source>
</evidence>
<feature type="transmembrane region" description="Helical" evidence="6">
    <location>
        <begin position="12"/>
        <end position="33"/>
    </location>
</feature>
<comment type="similarity">
    <text evidence="5">Belongs to the SAT4 family.</text>
</comment>
<dbReference type="InterPro" id="IPR049326">
    <property type="entry name" value="Rhodopsin_dom_fungi"/>
</dbReference>
<feature type="transmembrane region" description="Helical" evidence="6">
    <location>
        <begin position="88"/>
        <end position="109"/>
    </location>
</feature>
<keyword evidence="9" id="KW-1185">Reference proteome</keyword>
<dbReference type="InterPro" id="IPR052337">
    <property type="entry name" value="SAT4-like"/>
</dbReference>
<evidence type="ECO:0000256" key="1">
    <source>
        <dbReference type="ARBA" id="ARBA00004141"/>
    </source>
</evidence>
<accession>A0A0C3HJH9</accession>
<gene>
    <name evidence="8" type="ORF">OIDMADRAFT_95408</name>
</gene>
<dbReference type="Pfam" id="PF20684">
    <property type="entry name" value="Fung_rhodopsin"/>
    <property type="match status" value="1"/>
</dbReference>
<keyword evidence="2 6" id="KW-0812">Transmembrane</keyword>
<keyword evidence="4 6" id="KW-0472">Membrane</keyword>
<evidence type="ECO:0000256" key="6">
    <source>
        <dbReference type="SAM" id="Phobius"/>
    </source>
</evidence>
<dbReference type="InParanoid" id="A0A0C3HJH9"/>
<feature type="non-terminal residue" evidence="8">
    <location>
        <position position="261"/>
    </location>
</feature>
<protein>
    <recommendedName>
        <fullName evidence="7">Rhodopsin domain-containing protein</fullName>
    </recommendedName>
</protein>
<evidence type="ECO:0000256" key="3">
    <source>
        <dbReference type="ARBA" id="ARBA00022989"/>
    </source>
</evidence>
<feature type="transmembrane region" description="Helical" evidence="6">
    <location>
        <begin position="45"/>
        <end position="68"/>
    </location>
</feature>
<dbReference type="HOGENOM" id="CLU_028200_0_2_1"/>
<reference evidence="8 9" key="1">
    <citation type="submission" date="2014-04" db="EMBL/GenBank/DDBJ databases">
        <authorList>
            <consortium name="DOE Joint Genome Institute"/>
            <person name="Kuo A."/>
            <person name="Martino E."/>
            <person name="Perotto S."/>
            <person name="Kohler A."/>
            <person name="Nagy L.G."/>
            <person name="Floudas D."/>
            <person name="Copeland A."/>
            <person name="Barry K.W."/>
            <person name="Cichocki N."/>
            <person name="Veneault-Fourrey C."/>
            <person name="LaButti K."/>
            <person name="Lindquist E.A."/>
            <person name="Lipzen A."/>
            <person name="Lundell T."/>
            <person name="Morin E."/>
            <person name="Murat C."/>
            <person name="Sun H."/>
            <person name="Tunlid A."/>
            <person name="Henrissat B."/>
            <person name="Grigoriev I.V."/>
            <person name="Hibbett D.S."/>
            <person name="Martin F."/>
            <person name="Nordberg H.P."/>
            <person name="Cantor M.N."/>
            <person name="Hua S.X."/>
        </authorList>
    </citation>
    <scope>NUCLEOTIDE SEQUENCE [LARGE SCALE GENOMIC DNA]</scope>
    <source>
        <strain evidence="8 9">Zn</strain>
    </source>
</reference>
<evidence type="ECO:0000313" key="9">
    <source>
        <dbReference type="Proteomes" id="UP000054321"/>
    </source>
</evidence>
<dbReference type="OrthoDB" id="444631at2759"/>
<feature type="non-terminal residue" evidence="8">
    <location>
        <position position="1"/>
    </location>
</feature>
<reference evidence="9" key="2">
    <citation type="submission" date="2015-01" db="EMBL/GenBank/DDBJ databases">
        <title>Evolutionary Origins and Diversification of the Mycorrhizal Mutualists.</title>
        <authorList>
            <consortium name="DOE Joint Genome Institute"/>
            <consortium name="Mycorrhizal Genomics Consortium"/>
            <person name="Kohler A."/>
            <person name="Kuo A."/>
            <person name="Nagy L.G."/>
            <person name="Floudas D."/>
            <person name="Copeland A."/>
            <person name="Barry K.W."/>
            <person name="Cichocki N."/>
            <person name="Veneault-Fourrey C."/>
            <person name="LaButti K."/>
            <person name="Lindquist E.A."/>
            <person name="Lipzen A."/>
            <person name="Lundell T."/>
            <person name="Morin E."/>
            <person name="Murat C."/>
            <person name="Riley R."/>
            <person name="Ohm R."/>
            <person name="Sun H."/>
            <person name="Tunlid A."/>
            <person name="Henrissat B."/>
            <person name="Grigoriev I.V."/>
            <person name="Hibbett D.S."/>
            <person name="Martin F."/>
        </authorList>
    </citation>
    <scope>NUCLEOTIDE SEQUENCE [LARGE SCALE GENOMIC DNA]</scope>
    <source>
        <strain evidence="9">Zn</strain>
    </source>
</reference>
<dbReference type="STRING" id="913774.A0A0C3HJH9"/>
<sequence>FDAQTRVPEVLWGSIIPFGVATIFVIARVYSRLILIRSWGQDDTWISISWVGAIVLTILNCLFTLYGTGRHITVQKPQWVTPSLKVSYCVRLVYLFVLATTKIGVLALYQRVFDDRKTRNIIRGMMAAVVLYTTPVILMYLFQCRPIYGVWESSIEKTCLNTDTIIYVAAGCSIALDIALVVVAIPRILPLKLPRTQKAALLAIASLSILVIIAAIIRFVRVTAIASSKDYTWDSYDVTTWSAVEVDVGLICAAAPTIRPL</sequence>
<dbReference type="PANTHER" id="PTHR33048:SF108">
    <property type="entry name" value="INTEGRAL MEMBRANE PROTEIN"/>
    <property type="match status" value="1"/>
</dbReference>
<dbReference type="AlphaFoldDB" id="A0A0C3HJH9"/>